<dbReference type="PANTHER" id="PTHR10492:SF99">
    <property type="entry name" value="ATP-DEPENDENT DNA HELICASE"/>
    <property type="match status" value="1"/>
</dbReference>
<evidence type="ECO:0000313" key="2">
    <source>
        <dbReference type="Proteomes" id="UP001652660"/>
    </source>
</evidence>
<accession>A0ABM4W380</accession>
<dbReference type="GeneID" id="140016583"/>
<keyword evidence="2" id="KW-1185">Reference proteome</keyword>
<reference evidence="3" key="1">
    <citation type="submission" date="2025-08" db="UniProtKB">
        <authorList>
            <consortium name="RefSeq"/>
        </authorList>
    </citation>
    <scope>IDENTIFICATION</scope>
    <source>
        <tissue evidence="3">Leaves</tissue>
    </source>
</reference>
<dbReference type="RefSeq" id="XP_071926250.1">
    <property type="nucleotide sequence ID" value="XM_072070149.1"/>
</dbReference>
<dbReference type="Proteomes" id="UP001652660">
    <property type="component" value="Chromosome 11c"/>
</dbReference>
<organism evidence="2 3">
    <name type="scientific">Coffea arabica</name>
    <name type="common">Arabian coffee</name>
    <dbReference type="NCBI Taxonomy" id="13443"/>
    <lineage>
        <taxon>Eukaryota</taxon>
        <taxon>Viridiplantae</taxon>
        <taxon>Streptophyta</taxon>
        <taxon>Embryophyta</taxon>
        <taxon>Tracheophyta</taxon>
        <taxon>Spermatophyta</taxon>
        <taxon>Magnoliopsida</taxon>
        <taxon>eudicotyledons</taxon>
        <taxon>Gunneridae</taxon>
        <taxon>Pentapetalae</taxon>
        <taxon>asterids</taxon>
        <taxon>lamiids</taxon>
        <taxon>Gentianales</taxon>
        <taxon>Rubiaceae</taxon>
        <taxon>Ixoroideae</taxon>
        <taxon>Gardenieae complex</taxon>
        <taxon>Bertiereae - Coffeeae clade</taxon>
        <taxon>Coffeeae</taxon>
        <taxon>Coffea</taxon>
    </lineage>
</organism>
<name>A0ABM4W380_COFAR</name>
<evidence type="ECO:0000313" key="3">
    <source>
        <dbReference type="RefSeq" id="XP_071926250.1"/>
    </source>
</evidence>
<dbReference type="PANTHER" id="PTHR10492">
    <property type="match status" value="1"/>
</dbReference>
<proteinExistence type="predicted"/>
<dbReference type="InterPro" id="IPR025476">
    <property type="entry name" value="Helitron_helicase-like"/>
</dbReference>
<dbReference type="Pfam" id="PF14214">
    <property type="entry name" value="Helitron_like_N"/>
    <property type="match status" value="1"/>
</dbReference>
<gene>
    <name evidence="3" type="primary">LOC140016583</name>
</gene>
<sequence length="201" mass="22861">MKLITDQTFYLEYFIQSFQVLKDELFKKQIFGAVAAYTYVIEFQKRGLPHVHMLIILQPASKLYTTEALNKIVSAEIPDANQNRHLFNMVRKHMMHGPCGHKNPNNVCMEVCSSVKAVKYIYKYVHKGHDRIHFCINADRAAASSAPSVSASSTTSATPSVSDPVDEIKDYQTGRWVCAVEAMWRIYLLPLSEMHPSVIHL</sequence>
<protein>
    <recommendedName>
        <fullName evidence="1">Helitron helicase-like domain-containing protein</fullName>
    </recommendedName>
</protein>
<feature type="domain" description="Helitron helicase-like" evidence="1">
    <location>
        <begin position="10"/>
        <end position="55"/>
    </location>
</feature>
<evidence type="ECO:0000259" key="1">
    <source>
        <dbReference type="Pfam" id="PF14214"/>
    </source>
</evidence>